<dbReference type="NCBIfam" id="TIGR02637">
    <property type="entry name" value="RhaS"/>
    <property type="match status" value="1"/>
</dbReference>
<dbReference type="Pfam" id="PF13407">
    <property type="entry name" value="Peripla_BP_4"/>
    <property type="match status" value="1"/>
</dbReference>
<evidence type="ECO:0000256" key="3">
    <source>
        <dbReference type="SAM" id="SignalP"/>
    </source>
</evidence>
<proteinExistence type="predicted"/>
<dbReference type="PANTHER" id="PTHR30036:SF8">
    <property type="entry name" value="ABC-TYPE SUGAR TRANSPORT SYSTEM PERIPLASMIC COMPONENT-LIKE PROTEIN"/>
    <property type="match status" value="1"/>
</dbReference>
<name>A0A1I1B4K2_9ACTN</name>
<feature type="domain" description="Periplasmic binding protein" evidence="4">
    <location>
        <begin position="50"/>
        <end position="305"/>
    </location>
</feature>
<dbReference type="InterPro" id="IPR028082">
    <property type="entry name" value="Peripla_BP_I"/>
</dbReference>
<protein>
    <submittedName>
        <fullName evidence="5">Rhamnose ABC transporter substrate-binding protein</fullName>
    </submittedName>
    <submittedName>
        <fullName evidence="6">Rhamnose transport system substrate-binding protein</fullName>
    </submittedName>
</protein>
<dbReference type="PANTHER" id="PTHR30036">
    <property type="entry name" value="D-XYLOSE-BINDING PERIPLASMIC PROTEIN"/>
    <property type="match status" value="1"/>
</dbReference>
<reference evidence="5 8" key="2">
    <citation type="submission" date="2017-12" db="EMBL/GenBank/DDBJ databases">
        <title>Pharmacopeia of the Arctic Ocean.</title>
        <authorList>
            <person name="Collins E."/>
            <person name="Ducluzeau A.-L."/>
        </authorList>
    </citation>
    <scope>NUCLEOTIDE SEQUENCE [LARGE SCALE GENOMIC DNA]</scope>
    <source>
        <strain evidence="5 8">DSM 23325</strain>
    </source>
</reference>
<sequence length="349" mass="36386">MKFHTRRPTALAAILLSATLALTACGSDDTGSDSEGGDSGSGGGDLSMTMLPKNLGNAYFDTSTKGAMSAADELSIDLEEVGPETGSPDAQVSYINTAAQQGKDALILSANDPEALCDAIDEARSADVKVITFDADTNPECRDLFINAATSEGIAAKQLELISEQIGGSGEIAILSATANATNQNAWIEMMEAELAENPDYADIELVDTVYGDDEDQKSFDQTEALLQNHPDLKGIISPTTVGIAAAARYLSDSEFKGKVALTGLGTPNQMREFVEDGTVTAFALWNPGDLGFLATYAAAALVAGDITGEEGDSFDAGELGTFEVGADGVVLLGEPFTFNTDNIADFDF</sequence>
<evidence type="ECO:0000313" key="6">
    <source>
        <dbReference type="EMBL" id="SFB44997.1"/>
    </source>
</evidence>
<dbReference type="GO" id="GO:0015762">
    <property type="term" value="P:rhamnose transmembrane transport"/>
    <property type="evidence" value="ECO:0007669"/>
    <property type="project" value="InterPro"/>
</dbReference>
<evidence type="ECO:0000313" key="8">
    <source>
        <dbReference type="Proteomes" id="UP000233565"/>
    </source>
</evidence>
<reference evidence="6" key="1">
    <citation type="submission" date="2016-10" db="EMBL/GenBank/DDBJ databases">
        <authorList>
            <person name="de Groot N.N."/>
        </authorList>
    </citation>
    <scope>NUCLEOTIDE SEQUENCE [LARGE SCALE GENOMIC DNA]</scope>
    <source>
        <strain evidence="6">CGMCC 1.10697</strain>
    </source>
</reference>
<dbReference type="Gene3D" id="3.40.50.2300">
    <property type="match status" value="2"/>
</dbReference>
<dbReference type="Proteomes" id="UP000233565">
    <property type="component" value="Unassembled WGS sequence"/>
</dbReference>
<dbReference type="AlphaFoldDB" id="A0A1I1B4K2"/>
<evidence type="ECO:0000256" key="1">
    <source>
        <dbReference type="ARBA" id="ARBA00004196"/>
    </source>
</evidence>
<gene>
    <name evidence="5" type="primary">rhaS</name>
    <name evidence="5" type="ORF">CXG46_13945</name>
    <name evidence="6" type="ORF">SAMN05192575_11382</name>
</gene>
<dbReference type="GO" id="GO:0030288">
    <property type="term" value="C:outer membrane-bounded periplasmic space"/>
    <property type="evidence" value="ECO:0007669"/>
    <property type="project" value="TreeGrafter"/>
</dbReference>
<dbReference type="EMBL" id="PJBV01000022">
    <property type="protein sequence ID" value="PKH39614.1"/>
    <property type="molecule type" value="Genomic_DNA"/>
</dbReference>
<dbReference type="SUPFAM" id="SSF53822">
    <property type="entry name" value="Periplasmic binding protein-like I"/>
    <property type="match status" value="1"/>
</dbReference>
<dbReference type="InterPro" id="IPR050555">
    <property type="entry name" value="Bact_Solute-Bind_Prot2"/>
</dbReference>
<dbReference type="PROSITE" id="PS51257">
    <property type="entry name" value="PROKAR_LIPOPROTEIN"/>
    <property type="match status" value="1"/>
</dbReference>
<dbReference type="OrthoDB" id="9781890at2"/>
<evidence type="ECO:0000256" key="2">
    <source>
        <dbReference type="SAM" id="MobiDB-lite"/>
    </source>
</evidence>
<evidence type="ECO:0000313" key="7">
    <source>
        <dbReference type="Proteomes" id="UP000199113"/>
    </source>
</evidence>
<dbReference type="STRING" id="748909.SAMN05192575_11382"/>
<keyword evidence="8" id="KW-1185">Reference proteome</keyword>
<feature type="region of interest" description="Disordered" evidence="2">
    <location>
        <begin position="27"/>
        <end position="47"/>
    </location>
</feature>
<dbReference type="EMBL" id="FOKC01000013">
    <property type="protein sequence ID" value="SFB44997.1"/>
    <property type="molecule type" value="Genomic_DNA"/>
</dbReference>
<feature type="signal peptide" evidence="3">
    <location>
        <begin position="1"/>
        <end position="23"/>
    </location>
</feature>
<evidence type="ECO:0000313" key="5">
    <source>
        <dbReference type="EMBL" id="PKH39614.1"/>
    </source>
</evidence>
<keyword evidence="3" id="KW-0732">Signal</keyword>
<dbReference type="InterPro" id="IPR013459">
    <property type="entry name" value="RhaS"/>
</dbReference>
<dbReference type="CDD" id="cd20000">
    <property type="entry name" value="PBP1_ABC_rhamnose"/>
    <property type="match status" value="1"/>
</dbReference>
<dbReference type="RefSeq" id="WP_091201394.1">
    <property type="nucleotide sequence ID" value="NZ_FOKC01000013.1"/>
</dbReference>
<organism evidence="6 7">
    <name type="scientific">Nocardioides alpinus</name>
    <dbReference type="NCBI Taxonomy" id="748909"/>
    <lineage>
        <taxon>Bacteria</taxon>
        <taxon>Bacillati</taxon>
        <taxon>Actinomycetota</taxon>
        <taxon>Actinomycetes</taxon>
        <taxon>Propionibacteriales</taxon>
        <taxon>Nocardioidaceae</taxon>
        <taxon>Nocardioides</taxon>
    </lineage>
</organism>
<evidence type="ECO:0000259" key="4">
    <source>
        <dbReference type="Pfam" id="PF13407"/>
    </source>
</evidence>
<dbReference type="Proteomes" id="UP000199113">
    <property type="component" value="Unassembled WGS sequence"/>
</dbReference>
<comment type="subcellular location">
    <subcellularLocation>
        <location evidence="1">Cell envelope</location>
    </subcellularLocation>
</comment>
<dbReference type="InterPro" id="IPR025997">
    <property type="entry name" value="SBP_2_dom"/>
</dbReference>
<accession>A0A1I1B4K2</accession>
<feature type="chain" id="PRO_5039625220" evidence="3">
    <location>
        <begin position="24"/>
        <end position="349"/>
    </location>
</feature>
<dbReference type="GO" id="GO:0030246">
    <property type="term" value="F:carbohydrate binding"/>
    <property type="evidence" value="ECO:0007669"/>
    <property type="project" value="TreeGrafter"/>
</dbReference>